<gene>
    <name evidence="2" type="ORF">Acr_00g0003360</name>
</gene>
<dbReference type="EMBL" id="BJWL01000049">
    <property type="protein sequence ID" value="GFS28698.1"/>
    <property type="molecule type" value="Genomic_DNA"/>
</dbReference>
<reference evidence="3" key="1">
    <citation type="submission" date="2019-07" db="EMBL/GenBank/DDBJ databases">
        <title>De Novo Assembly of kiwifruit Actinidia rufa.</title>
        <authorList>
            <person name="Sugita-Konishi S."/>
            <person name="Sato K."/>
            <person name="Mori E."/>
            <person name="Abe Y."/>
            <person name="Kisaki G."/>
            <person name="Hamano K."/>
            <person name="Suezawa K."/>
            <person name="Otani M."/>
            <person name="Fukuda T."/>
            <person name="Manabe T."/>
            <person name="Gomi K."/>
            <person name="Tabuchi M."/>
            <person name="Akimitsu K."/>
            <person name="Kataoka I."/>
        </authorList>
    </citation>
    <scope>NUCLEOTIDE SEQUENCE [LARGE SCALE GENOMIC DNA]</scope>
    <source>
        <strain evidence="3">cv. Fuchu</strain>
    </source>
</reference>
<feature type="compositionally biased region" description="Polar residues" evidence="1">
    <location>
        <begin position="105"/>
        <end position="115"/>
    </location>
</feature>
<organism evidence="2 3">
    <name type="scientific">Actinidia rufa</name>
    <dbReference type="NCBI Taxonomy" id="165716"/>
    <lineage>
        <taxon>Eukaryota</taxon>
        <taxon>Viridiplantae</taxon>
        <taxon>Streptophyta</taxon>
        <taxon>Embryophyta</taxon>
        <taxon>Tracheophyta</taxon>
        <taxon>Spermatophyta</taxon>
        <taxon>Magnoliopsida</taxon>
        <taxon>eudicotyledons</taxon>
        <taxon>Gunneridae</taxon>
        <taxon>Pentapetalae</taxon>
        <taxon>asterids</taxon>
        <taxon>Ericales</taxon>
        <taxon>Actinidiaceae</taxon>
        <taxon>Actinidia</taxon>
    </lineage>
</organism>
<feature type="compositionally biased region" description="Low complexity" evidence="1">
    <location>
        <begin position="91"/>
        <end position="104"/>
    </location>
</feature>
<keyword evidence="3" id="KW-1185">Reference proteome</keyword>
<name>A0A7J0D738_9ERIC</name>
<accession>A0A7J0D738</accession>
<evidence type="ECO:0000313" key="2">
    <source>
        <dbReference type="EMBL" id="GFS28698.1"/>
    </source>
</evidence>
<evidence type="ECO:0000256" key="1">
    <source>
        <dbReference type="SAM" id="MobiDB-lite"/>
    </source>
</evidence>
<sequence length="115" mass="12203">MVSSISSLFGFTYNTSSDTFPLIQSQRVARILSSFRVGWIPGSWLSLKGKEGEAHSIAVSGPNGRGQAHQLAALEPAALYPSREAVELLRSSSLPGKGSESSELISSHLTLEGNT</sequence>
<protein>
    <submittedName>
        <fullName evidence="2">Uncharacterized protein</fullName>
    </submittedName>
</protein>
<proteinExistence type="predicted"/>
<comment type="caution">
    <text evidence="2">The sequence shown here is derived from an EMBL/GenBank/DDBJ whole genome shotgun (WGS) entry which is preliminary data.</text>
</comment>
<dbReference type="AlphaFoldDB" id="A0A7J0D738"/>
<evidence type="ECO:0000313" key="3">
    <source>
        <dbReference type="Proteomes" id="UP000585474"/>
    </source>
</evidence>
<feature type="region of interest" description="Disordered" evidence="1">
    <location>
        <begin position="91"/>
        <end position="115"/>
    </location>
</feature>
<dbReference type="Proteomes" id="UP000585474">
    <property type="component" value="Unassembled WGS sequence"/>
</dbReference>